<keyword evidence="1" id="KW-0472">Membrane</keyword>
<dbReference type="Pfam" id="PF16732">
    <property type="entry name" value="ComP_DUS"/>
    <property type="match status" value="1"/>
</dbReference>
<evidence type="ECO:0000313" key="3">
    <source>
        <dbReference type="Proteomes" id="UP000737171"/>
    </source>
</evidence>
<dbReference type="Proteomes" id="UP000737171">
    <property type="component" value="Unassembled WGS sequence"/>
</dbReference>
<evidence type="ECO:0000256" key="1">
    <source>
        <dbReference type="SAM" id="Phobius"/>
    </source>
</evidence>
<keyword evidence="3" id="KW-1185">Reference proteome</keyword>
<sequence>MPTQRLRGFTLIEIMITIAILAIITSIAMPSYTAYVMRSRVPAALDVLSGYTTKMELAYQDSGRYGTAATGCTAVIASVPEFNATCVLADATGQAYTATMTGHGKMAGYTYSINQIGARVTSAHPKGSNATCWTMKGGACDI</sequence>
<gene>
    <name evidence="2" type="ORF">HLB44_04020</name>
</gene>
<keyword evidence="1" id="KW-1133">Transmembrane helix</keyword>
<dbReference type="EMBL" id="JABRWJ010000001">
    <property type="protein sequence ID" value="NRF66141.1"/>
    <property type="molecule type" value="Genomic_DNA"/>
</dbReference>
<proteinExistence type="predicted"/>
<dbReference type="InterPro" id="IPR012902">
    <property type="entry name" value="N_methyl_site"/>
</dbReference>
<evidence type="ECO:0000313" key="2">
    <source>
        <dbReference type="EMBL" id="NRF66141.1"/>
    </source>
</evidence>
<name>A0ABX2EAL5_9BURK</name>
<dbReference type="Pfam" id="PF07963">
    <property type="entry name" value="N_methyl"/>
    <property type="match status" value="1"/>
</dbReference>
<reference evidence="2 3" key="1">
    <citation type="submission" date="2020-05" db="EMBL/GenBank/DDBJ databases">
        <title>Aquincola sp. isolate from soil.</title>
        <authorList>
            <person name="Han J."/>
            <person name="Kim D.-U."/>
        </authorList>
    </citation>
    <scope>NUCLEOTIDE SEQUENCE [LARGE SCALE GENOMIC DNA]</scope>
    <source>
        <strain evidence="2 3">S2</strain>
    </source>
</reference>
<dbReference type="InterPro" id="IPR031982">
    <property type="entry name" value="PilE-like"/>
</dbReference>
<accession>A0ABX2EAL5</accession>
<dbReference type="SUPFAM" id="SSF54523">
    <property type="entry name" value="Pili subunits"/>
    <property type="match status" value="1"/>
</dbReference>
<comment type="caution">
    <text evidence="2">The sequence shown here is derived from an EMBL/GenBank/DDBJ whole genome shotgun (WGS) entry which is preliminary data.</text>
</comment>
<dbReference type="NCBIfam" id="TIGR02532">
    <property type="entry name" value="IV_pilin_GFxxxE"/>
    <property type="match status" value="1"/>
</dbReference>
<keyword evidence="1" id="KW-0812">Transmembrane</keyword>
<feature type="transmembrane region" description="Helical" evidence="1">
    <location>
        <begin position="12"/>
        <end position="32"/>
    </location>
</feature>
<dbReference type="RefSeq" id="WP_173120796.1">
    <property type="nucleotide sequence ID" value="NZ_JABRWJ010000001.1"/>
</dbReference>
<dbReference type="Gene3D" id="3.30.700.10">
    <property type="entry name" value="Glycoprotein, Type 4 Pilin"/>
    <property type="match status" value="1"/>
</dbReference>
<protein>
    <submittedName>
        <fullName evidence="2">Prepilin-type N-terminal cleavage/methylation domain-containing protein</fullName>
    </submittedName>
</protein>
<dbReference type="PROSITE" id="PS00409">
    <property type="entry name" value="PROKAR_NTER_METHYL"/>
    <property type="match status" value="1"/>
</dbReference>
<dbReference type="InterPro" id="IPR045584">
    <property type="entry name" value="Pilin-like"/>
</dbReference>
<organism evidence="2 3">
    <name type="scientific">Pseudaquabacterium terrae</name>
    <dbReference type="NCBI Taxonomy" id="2732868"/>
    <lineage>
        <taxon>Bacteria</taxon>
        <taxon>Pseudomonadati</taxon>
        <taxon>Pseudomonadota</taxon>
        <taxon>Betaproteobacteria</taxon>
        <taxon>Burkholderiales</taxon>
        <taxon>Sphaerotilaceae</taxon>
        <taxon>Pseudaquabacterium</taxon>
    </lineage>
</organism>